<feature type="region of interest" description="Disordered" evidence="1">
    <location>
        <begin position="25"/>
        <end position="59"/>
    </location>
</feature>
<dbReference type="EMBL" id="JAVDTL010000005">
    <property type="protein sequence ID" value="MDR6768161.1"/>
    <property type="molecule type" value="Genomic_DNA"/>
</dbReference>
<reference evidence="3 5" key="1">
    <citation type="submission" date="2023-07" db="EMBL/GenBank/DDBJ databases">
        <title>Sorghum-associated microbial communities from plants grown in Nebraska, USA.</title>
        <authorList>
            <person name="Schachtman D."/>
        </authorList>
    </citation>
    <scope>NUCLEOTIDE SEQUENCE</scope>
    <source>
        <strain evidence="4 5">BE105</strain>
        <strain evidence="3">BE69</strain>
    </source>
</reference>
<dbReference type="Proteomes" id="UP001253458">
    <property type="component" value="Unassembled WGS sequence"/>
</dbReference>
<evidence type="ECO:0000313" key="5">
    <source>
        <dbReference type="Proteomes" id="UP001249076"/>
    </source>
</evidence>
<feature type="chain" id="PRO_5042589158" description="Signal recognition particle subunit FFH/SRP54 (Srp54)" evidence="2">
    <location>
        <begin position="22"/>
        <end position="168"/>
    </location>
</feature>
<evidence type="ECO:0000256" key="1">
    <source>
        <dbReference type="SAM" id="MobiDB-lite"/>
    </source>
</evidence>
<feature type="compositionally biased region" description="Basic and acidic residues" evidence="1">
    <location>
        <begin position="26"/>
        <end position="36"/>
    </location>
</feature>
<keyword evidence="5" id="KW-1185">Reference proteome</keyword>
<dbReference type="RefSeq" id="WP_015012963.1">
    <property type="nucleotide sequence ID" value="NZ_JAVDTL010000005.1"/>
</dbReference>
<gene>
    <name evidence="3" type="ORF">J2W88_003463</name>
    <name evidence="4" type="ORF">J2W93_002647</name>
</gene>
<evidence type="ECO:0000313" key="4">
    <source>
        <dbReference type="EMBL" id="MDR6837809.1"/>
    </source>
</evidence>
<dbReference type="AlphaFoldDB" id="A0AAJ2C9B6"/>
<accession>A0AAJ2C9B6</accession>
<organism evidence="3 6">
    <name type="scientific">Acidovorax delafieldii</name>
    <name type="common">Pseudomonas delafieldii</name>
    <dbReference type="NCBI Taxonomy" id="47920"/>
    <lineage>
        <taxon>Bacteria</taxon>
        <taxon>Pseudomonadati</taxon>
        <taxon>Pseudomonadota</taxon>
        <taxon>Betaproteobacteria</taxon>
        <taxon>Burkholderiales</taxon>
        <taxon>Comamonadaceae</taxon>
        <taxon>Acidovorax</taxon>
    </lineage>
</organism>
<name>A0AAJ2C9B6_ACIDE</name>
<evidence type="ECO:0000313" key="3">
    <source>
        <dbReference type="EMBL" id="MDR6768161.1"/>
    </source>
</evidence>
<dbReference type="Proteomes" id="UP001249076">
    <property type="component" value="Unassembled WGS sequence"/>
</dbReference>
<protein>
    <recommendedName>
        <fullName evidence="7">Signal recognition particle subunit FFH/SRP54 (Srp54)</fullName>
    </recommendedName>
</protein>
<proteinExistence type="predicted"/>
<feature type="signal peptide" evidence="2">
    <location>
        <begin position="1"/>
        <end position="21"/>
    </location>
</feature>
<evidence type="ECO:0000313" key="6">
    <source>
        <dbReference type="Proteomes" id="UP001253458"/>
    </source>
</evidence>
<evidence type="ECO:0000256" key="2">
    <source>
        <dbReference type="SAM" id="SignalP"/>
    </source>
</evidence>
<evidence type="ECO:0008006" key="7">
    <source>
        <dbReference type="Google" id="ProtNLM"/>
    </source>
</evidence>
<dbReference type="PROSITE" id="PS51257">
    <property type="entry name" value="PROKAR_LIPOPROTEIN"/>
    <property type="match status" value="1"/>
</dbReference>
<sequence>MRLNIVAGLLTTLFVAGCAIAQSPKPTDEHAGHHPGDAQSGGVATQSAPTATTPPAPDAFDRQMKAMQEMHKKMQAAKTPAERSALMDEHMKLMQSGMAMMGAGNSGGMGMGMMQQGAQAKPAAPAASGNSGMGGGMMGMHAQMERRMAMMEQMMQMMVDRQAVMPSK</sequence>
<dbReference type="EMBL" id="JAVDTS010000003">
    <property type="protein sequence ID" value="MDR6837809.1"/>
    <property type="molecule type" value="Genomic_DNA"/>
</dbReference>
<keyword evidence="2" id="KW-0732">Signal</keyword>
<comment type="caution">
    <text evidence="3">The sequence shown here is derived from an EMBL/GenBank/DDBJ whole genome shotgun (WGS) entry which is preliminary data.</text>
</comment>